<reference evidence="11" key="1">
    <citation type="journal article" date="2019" name="Int. J. Syst. Evol. Microbiol.">
        <title>The Global Catalogue of Microorganisms (GCM) 10K type strain sequencing project: providing services to taxonomists for standard genome sequencing and annotation.</title>
        <authorList>
            <consortium name="The Broad Institute Genomics Platform"/>
            <consortium name="The Broad Institute Genome Sequencing Center for Infectious Disease"/>
            <person name="Wu L."/>
            <person name="Ma J."/>
        </authorList>
    </citation>
    <scope>NUCLEOTIDE SEQUENCE [LARGE SCALE GENOMIC DNA]</scope>
    <source>
        <strain evidence="11">CCUG 52537</strain>
    </source>
</reference>
<dbReference type="InterPro" id="IPR050131">
    <property type="entry name" value="Peptidase_S8_subtilisin-like"/>
</dbReference>
<dbReference type="InterPro" id="IPR034061">
    <property type="entry name" value="Peptidases_S8_Autotransporter"/>
</dbReference>
<keyword evidence="3 8" id="KW-0732">Signal</keyword>
<keyword evidence="4 6" id="KW-0378">Hydrolase</keyword>
<evidence type="ECO:0000256" key="6">
    <source>
        <dbReference type="PROSITE-ProRule" id="PRU01240"/>
    </source>
</evidence>
<keyword evidence="5 6" id="KW-0720">Serine protease</keyword>
<feature type="active site" description="Charge relay system" evidence="6">
    <location>
        <position position="94"/>
    </location>
</feature>
<feature type="region of interest" description="Disordered" evidence="7">
    <location>
        <begin position="35"/>
        <end position="56"/>
    </location>
</feature>
<dbReference type="SUPFAM" id="SSF52743">
    <property type="entry name" value="Subtilisin-like"/>
    <property type="match status" value="1"/>
</dbReference>
<evidence type="ECO:0000256" key="7">
    <source>
        <dbReference type="SAM" id="MobiDB-lite"/>
    </source>
</evidence>
<proteinExistence type="inferred from homology"/>
<dbReference type="PANTHER" id="PTHR43806">
    <property type="entry name" value="PEPTIDASE S8"/>
    <property type="match status" value="1"/>
</dbReference>
<protein>
    <submittedName>
        <fullName evidence="10">S8 family peptidase</fullName>
        <ecNumber evidence="10">3.4.-.-</ecNumber>
    </submittedName>
</protein>
<dbReference type="InterPro" id="IPR000209">
    <property type="entry name" value="Peptidase_S8/S53_dom"/>
</dbReference>
<sequence>MRRHVRTRYRRLTAVSTLCLAAFLAACGGGGGTRPVAPGTVTPPPTPTPTPTPTPSPVYDTLEYSRSNAAASAGAIAAYQDGATGAGVKIAVIDSGVDIQSAEFAGRIDPASRDIAGSRGIDDTDGHGTSVSAVALAAKNDSGMHGLAFDATLIALRTDTPGSCEDKCSHSDNNIASAIDTAVAAGARVINMSLGGSAPSSRLRTALANATAAGVIVVISAGNEKEAGAGGDTNPDPFAQIAANSSIARGRIIIAGSVNGSDALSNFSNRAGSYAAYYLATLGEGVRSIDETGTGRLFWGTSYAAPGISGAVALLADAFPSLSADEIIDILFRTARDAGTAGDDAVFGQGILDLIRAFSPIGGTSLAGSSVPVTSDAGSLAVLGGALGDGGDLTGTLSDVVVLDSYGRAYVADLAAGVSRAAPAPRLAAALQTNTEEARDAFGVAGYSLSWNAAVSTRPWLGLAQSGGIDARADADASITRGFVTGSVTPGTGVGFAAGYGADDLLASMAGTRAPGSRFIASGDALRDDGVSIAGTRAAAVSQRIGGWTFGMAAGTGETQSLRPGSAWDRRRSGDAVQLFAASASRRIGASDVSVTWSRLDESGSILGAEGSAALGLTRASSNFLGLDWAMDAGHGWRIAAQARGGLTRLDVASGGLISGADALRSLAFAFDVTKSGVVARGDAISMRIAQPLRVEGGALRADIPTSYDYETETAGYTRRTFTLAPSGREISVEAAWSLPLAGLGHLDTNLFWRRDPGHIASLDDDIGAALRLRARF</sequence>
<evidence type="ECO:0000256" key="5">
    <source>
        <dbReference type="ARBA" id="ARBA00022825"/>
    </source>
</evidence>
<dbReference type="Pfam" id="PF00082">
    <property type="entry name" value="Peptidase_S8"/>
    <property type="match status" value="1"/>
</dbReference>
<dbReference type="Gene3D" id="3.40.50.200">
    <property type="entry name" value="Peptidase S8/S53 domain"/>
    <property type="match status" value="1"/>
</dbReference>
<evidence type="ECO:0000256" key="3">
    <source>
        <dbReference type="ARBA" id="ARBA00022729"/>
    </source>
</evidence>
<keyword evidence="2 6" id="KW-0645">Protease</keyword>
<feature type="signal peptide" evidence="8">
    <location>
        <begin position="1"/>
        <end position="27"/>
    </location>
</feature>
<evidence type="ECO:0000256" key="1">
    <source>
        <dbReference type="ARBA" id="ARBA00011073"/>
    </source>
</evidence>
<accession>A0ABW3C3V4</accession>
<dbReference type="GO" id="GO:0016787">
    <property type="term" value="F:hydrolase activity"/>
    <property type="evidence" value="ECO:0007669"/>
    <property type="project" value="UniProtKB-KW"/>
</dbReference>
<evidence type="ECO:0000313" key="11">
    <source>
        <dbReference type="Proteomes" id="UP001597124"/>
    </source>
</evidence>
<dbReference type="PRINTS" id="PR00723">
    <property type="entry name" value="SUBTILISIN"/>
</dbReference>
<dbReference type="InterPro" id="IPR023828">
    <property type="entry name" value="Peptidase_S8_Ser-AS"/>
</dbReference>
<dbReference type="PROSITE" id="PS51257">
    <property type="entry name" value="PROKAR_LIPOPROTEIN"/>
    <property type="match status" value="1"/>
</dbReference>
<dbReference type="PROSITE" id="PS00138">
    <property type="entry name" value="SUBTILASE_SER"/>
    <property type="match status" value="1"/>
</dbReference>
<evidence type="ECO:0000256" key="4">
    <source>
        <dbReference type="ARBA" id="ARBA00022801"/>
    </source>
</evidence>
<dbReference type="EMBL" id="JBHTIK010000005">
    <property type="protein sequence ID" value="MFD0848311.1"/>
    <property type="molecule type" value="Genomic_DNA"/>
</dbReference>
<evidence type="ECO:0000259" key="9">
    <source>
        <dbReference type="Pfam" id="PF00082"/>
    </source>
</evidence>
<dbReference type="InterPro" id="IPR036852">
    <property type="entry name" value="Peptidase_S8/S53_dom_sf"/>
</dbReference>
<organism evidence="10 11">
    <name type="scientific">Sphingosinicella xenopeptidilytica</name>
    <dbReference type="NCBI Taxonomy" id="364098"/>
    <lineage>
        <taxon>Bacteria</taxon>
        <taxon>Pseudomonadati</taxon>
        <taxon>Pseudomonadota</taxon>
        <taxon>Alphaproteobacteria</taxon>
        <taxon>Sphingomonadales</taxon>
        <taxon>Sphingosinicellaceae</taxon>
        <taxon>Sphingosinicella</taxon>
    </lineage>
</organism>
<name>A0ABW3C3V4_SPHXN</name>
<dbReference type="Proteomes" id="UP001597124">
    <property type="component" value="Unassembled WGS sequence"/>
</dbReference>
<feature type="domain" description="Peptidase S8/S53" evidence="9">
    <location>
        <begin position="85"/>
        <end position="350"/>
    </location>
</feature>
<dbReference type="InterPro" id="IPR015500">
    <property type="entry name" value="Peptidase_S8_subtilisin-rel"/>
</dbReference>
<evidence type="ECO:0000313" key="10">
    <source>
        <dbReference type="EMBL" id="MFD0848311.1"/>
    </source>
</evidence>
<keyword evidence="11" id="KW-1185">Reference proteome</keyword>
<comment type="caution">
    <text evidence="10">The sequence shown here is derived from an EMBL/GenBank/DDBJ whole genome shotgun (WGS) entry which is preliminary data.</text>
</comment>
<feature type="chain" id="PRO_5046675594" evidence="8">
    <location>
        <begin position="28"/>
        <end position="777"/>
    </location>
</feature>
<feature type="compositionally biased region" description="Pro residues" evidence="7">
    <location>
        <begin position="41"/>
        <end position="56"/>
    </location>
</feature>
<dbReference type="EC" id="3.4.-.-" evidence="10"/>
<comment type="similarity">
    <text evidence="1 6">Belongs to the peptidase S8 family.</text>
</comment>
<gene>
    <name evidence="10" type="ORF">ACFQ00_08245</name>
</gene>
<dbReference type="PROSITE" id="PS51892">
    <property type="entry name" value="SUBTILASE"/>
    <property type="match status" value="1"/>
</dbReference>
<dbReference type="CDD" id="cd04848">
    <property type="entry name" value="Peptidases_S8_Autotransporter_serine_protease_like"/>
    <property type="match status" value="1"/>
</dbReference>
<evidence type="ECO:0000256" key="2">
    <source>
        <dbReference type="ARBA" id="ARBA00022670"/>
    </source>
</evidence>
<dbReference type="RefSeq" id="WP_381488874.1">
    <property type="nucleotide sequence ID" value="NZ_JBHTIK010000005.1"/>
</dbReference>
<feature type="active site" description="Charge relay system" evidence="6">
    <location>
        <position position="127"/>
    </location>
</feature>
<feature type="active site" description="Charge relay system" evidence="6">
    <location>
        <position position="302"/>
    </location>
</feature>
<dbReference type="PANTHER" id="PTHR43806:SF11">
    <property type="entry name" value="CEREVISIN-RELATED"/>
    <property type="match status" value="1"/>
</dbReference>
<evidence type="ECO:0000256" key="8">
    <source>
        <dbReference type="SAM" id="SignalP"/>
    </source>
</evidence>